<evidence type="ECO:0000256" key="1">
    <source>
        <dbReference type="SAM" id="Coils"/>
    </source>
</evidence>
<keyword evidence="1" id="KW-0175">Coiled coil</keyword>
<accession>A0A0H5BZC9</accession>
<sequence>MSLESALATDNNRLVSHLSPGRGRDVSLSPTNTGGQLRSISRGRTRGRSSSRRPNGSRAASQNEETNYRWSVLTHDPFERFEGKSIRPDGTPNPEDDYSDEEQISDDEADFDFDVNEMKLPNFGCSINDYYKRRSSTIKSTAAALERLSIDEQNRQNLLRKKEEMEKLSEALALEKGLDDAKIVGNSVPEGMAESIHEKLRELGIVHPHDVKAEELVKLQNRKNKTLDDYKKYIIEHSGKTADSGPSSESNKNIVKSKLEVNNDNPRVSRSLTVGDFFNTEKTPKDINTYIVYMDMSVDSLMALQYTIGSTASSGDVIYIINCSTDKFAQMEFYEKQVDTLTGYAESCLNLLSDPEFKLHIVIESTYRPFTKHFVNQLVGFLKPSLFVIAYQVLITTDKLANYITACPFQVIKRKSRRRSVGY</sequence>
<reference evidence="5" key="2">
    <citation type="journal article" date="2015" name="J. Biotechnol.">
        <title>The structure of the Cyberlindnera jadinii genome and its relation to Candida utilis analyzed by the occurrence of single nucleotide polymorphisms.</title>
        <authorList>
            <person name="Rupp O."/>
            <person name="Brinkrolf K."/>
            <person name="Buerth C."/>
            <person name="Kunigo M."/>
            <person name="Schneider J."/>
            <person name="Jaenicke S."/>
            <person name="Goesmann A."/>
            <person name="Puehler A."/>
            <person name="Jaeger K.-E."/>
            <person name="Ernst J.F."/>
        </authorList>
    </citation>
    <scope>NUCLEOTIDE SEQUENCE [LARGE SCALE GENOMIC DNA]</scope>
    <source>
        <strain evidence="5">ATCC 18201 / CBS 1600 / BCRC 20928 / JCM 3617 / NBRC 0987 / NRRL Y-1542</strain>
    </source>
</reference>
<dbReference type="EMBL" id="CDQK01000001">
    <property type="protein sequence ID" value="CEP20870.1"/>
    <property type="molecule type" value="Genomic_DNA"/>
</dbReference>
<name>A0A0H5BZC9_CYBJN</name>
<dbReference type="OMA" id="KMFLVCM"/>
<keyword evidence="6" id="KW-1185">Reference proteome</keyword>
<evidence type="ECO:0000313" key="3">
    <source>
        <dbReference type="EMBL" id="CEP20870.1"/>
    </source>
</evidence>
<organism evidence="3 5">
    <name type="scientific">Cyberlindnera jadinii (strain ATCC 18201 / CBS 1600 / BCRC 20928 / JCM 3617 / NBRC 0987 / NRRL Y-1542)</name>
    <name type="common">Torula yeast</name>
    <name type="synonym">Candida utilis</name>
    <dbReference type="NCBI Taxonomy" id="983966"/>
    <lineage>
        <taxon>Eukaryota</taxon>
        <taxon>Fungi</taxon>
        <taxon>Dikarya</taxon>
        <taxon>Ascomycota</taxon>
        <taxon>Saccharomycotina</taxon>
        <taxon>Saccharomycetes</taxon>
        <taxon>Phaffomycetales</taxon>
        <taxon>Phaffomycetaceae</taxon>
        <taxon>Cyberlindnera</taxon>
    </lineage>
</organism>
<dbReference type="STRING" id="983966.A0A0H5BZC9"/>
<proteinExistence type="predicted"/>
<feature type="compositionally biased region" description="Polar residues" evidence="2">
    <location>
        <begin position="59"/>
        <end position="69"/>
    </location>
</feature>
<evidence type="ECO:0000313" key="6">
    <source>
        <dbReference type="Proteomes" id="UP000094389"/>
    </source>
</evidence>
<dbReference type="EMBL" id="KV453925">
    <property type="protein sequence ID" value="ODV76208.1"/>
    <property type="molecule type" value="Genomic_DNA"/>
</dbReference>
<dbReference type="AlphaFoldDB" id="A0A0H5BZC9"/>
<reference evidence="4 6" key="3">
    <citation type="journal article" date="2016" name="Proc. Natl. Acad. Sci. U.S.A.">
        <title>Comparative genomics of biotechnologically important yeasts.</title>
        <authorList>
            <person name="Riley R."/>
            <person name="Haridas S."/>
            <person name="Wolfe K.H."/>
            <person name="Lopes M.R."/>
            <person name="Hittinger C.T."/>
            <person name="Goeker M."/>
            <person name="Salamov A.A."/>
            <person name="Wisecaver J.H."/>
            <person name="Long T.M."/>
            <person name="Calvey C.H."/>
            <person name="Aerts A.L."/>
            <person name="Barry K.W."/>
            <person name="Choi C."/>
            <person name="Clum A."/>
            <person name="Coughlan A.Y."/>
            <person name="Deshpande S."/>
            <person name="Douglass A.P."/>
            <person name="Hanson S.J."/>
            <person name="Klenk H.-P."/>
            <person name="LaButti K.M."/>
            <person name="Lapidus A."/>
            <person name="Lindquist E.A."/>
            <person name="Lipzen A.M."/>
            <person name="Meier-Kolthoff J.P."/>
            <person name="Ohm R.A."/>
            <person name="Otillar R.P."/>
            <person name="Pangilinan J.L."/>
            <person name="Peng Y."/>
            <person name="Rokas A."/>
            <person name="Rosa C.A."/>
            <person name="Scheuner C."/>
            <person name="Sibirny A.A."/>
            <person name="Slot J.C."/>
            <person name="Stielow J.B."/>
            <person name="Sun H."/>
            <person name="Kurtzman C.P."/>
            <person name="Blackwell M."/>
            <person name="Grigoriev I.V."/>
            <person name="Jeffries T.W."/>
        </authorList>
    </citation>
    <scope>NUCLEOTIDE SEQUENCE [LARGE SCALE GENOMIC DNA]</scope>
    <source>
        <strain evidence="6">ATCC 18201 / CBS 1600 / BCRC 20928 / JCM 3617 / NBRC 0987 / NRRL Y-1542</strain>
        <strain evidence="4">NRRL Y-1542</strain>
    </source>
</reference>
<dbReference type="Proteomes" id="UP000094389">
    <property type="component" value="Unassembled WGS sequence"/>
</dbReference>
<evidence type="ECO:0000256" key="2">
    <source>
        <dbReference type="SAM" id="MobiDB-lite"/>
    </source>
</evidence>
<protein>
    <submittedName>
        <fullName evidence="3">Uncharacterized protein</fullName>
    </submittedName>
</protein>
<gene>
    <name evidence="3" type="ORF">BN1211_0848</name>
    <name evidence="4" type="ORF">CYBJADRAFT_165528</name>
</gene>
<reference evidence="3" key="1">
    <citation type="submission" date="2014-12" db="EMBL/GenBank/DDBJ databases">
        <authorList>
            <person name="Jaenicke S."/>
        </authorList>
    </citation>
    <scope>NUCLEOTIDE SEQUENCE [LARGE SCALE GENOMIC DNA]</scope>
    <source>
        <strain evidence="3">CBS1600</strain>
    </source>
</reference>
<feature type="coiled-coil region" evidence="1">
    <location>
        <begin position="148"/>
        <end position="175"/>
    </location>
</feature>
<feature type="compositionally biased region" description="Basic and acidic residues" evidence="2">
    <location>
        <begin position="76"/>
        <end position="87"/>
    </location>
</feature>
<feature type="region of interest" description="Disordered" evidence="2">
    <location>
        <begin position="1"/>
        <end position="102"/>
    </location>
</feature>
<dbReference type="Proteomes" id="UP000038830">
    <property type="component" value="Unassembled WGS sequence"/>
</dbReference>
<evidence type="ECO:0000313" key="4">
    <source>
        <dbReference type="EMBL" id="ODV76208.1"/>
    </source>
</evidence>
<evidence type="ECO:0000313" key="5">
    <source>
        <dbReference type="Proteomes" id="UP000038830"/>
    </source>
</evidence>
<accession>A0A1E4S9S2</accession>
<dbReference type="OrthoDB" id="992776at2759"/>
<feature type="compositionally biased region" description="Basic residues" evidence="2">
    <location>
        <begin position="41"/>
        <end position="51"/>
    </location>
</feature>